<dbReference type="GO" id="GO:0008270">
    <property type="term" value="F:zinc ion binding"/>
    <property type="evidence" value="ECO:0007669"/>
    <property type="project" value="InterPro"/>
</dbReference>
<dbReference type="Gene3D" id="1.10.30.50">
    <property type="match status" value="1"/>
</dbReference>
<accession>A0AAF0K424</accession>
<sequence length="312" mass="36855">MVLDTIVPISKLDEVTFNVYKDVAVNKRGSRKKILYSSDPKSRPIIYSNLYRKIEQKYRIYELRTNSLELLMEDTFLDEEKEALQHCYSSSSKALSELKEKIIQSQSKFYQSKCAYCGIDSISCMDHYVPKEKFPEYSIHPYNLIPSCETCNTKKGKLFLQSNGTRYIFNPYFEKEENKVFNLKMNYLSKNNSFSFYIELNSEKYNKHVEILNIIKRYNVEAINIFDNLKTEVLSSFSAHSSMYSSLTMYEKNFRKEIKKSRDRKLNERGTNSIDFLVYDCFLMSEYCNVKFLIEKFGGSCEKQELENLLTR</sequence>
<evidence type="ECO:0000313" key="2">
    <source>
        <dbReference type="EMBL" id="WGI18378.1"/>
    </source>
</evidence>
<name>A0AAF0K424_LATSK</name>
<reference evidence="2" key="1">
    <citation type="submission" date="2023-04" db="EMBL/GenBank/DDBJ databases">
        <title>Novel strain of Lactilactobacillus sakei and use thereof.</title>
        <authorList>
            <person name="Kim S.Y."/>
        </authorList>
    </citation>
    <scope>NUCLEOTIDE SEQUENCE</scope>
    <source>
        <strain evidence="2">HUP1</strain>
    </source>
</reference>
<dbReference type="Proteomes" id="UP001179858">
    <property type="component" value="Chromosome"/>
</dbReference>
<protein>
    <submittedName>
        <fullName evidence="2">HNH endonuclease signature motif containing protein</fullName>
    </submittedName>
</protein>
<dbReference type="InterPro" id="IPR002711">
    <property type="entry name" value="HNH"/>
</dbReference>
<dbReference type="GO" id="GO:0004519">
    <property type="term" value="F:endonuclease activity"/>
    <property type="evidence" value="ECO:0007669"/>
    <property type="project" value="UniProtKB-KW"/>
</dbReference>
<dbReference type="EMBL" id="CP122959">
    <property type="protein sequence ID" value="WGI18378.1"/>
    <property type="molecule type" value="Genomic_DNA"/>
</dbReference>
<dbReference type="InterPro" id="IPR003615">
    <property type="entry name" value="HNH_nuc"/>
</dbReference>
<evidence type="ECO:0000313" key="3">
    <source>
        <dbReference type="Proteomes" id="UP001179858"/>
    </source>
</evidence>
<feature type="domain" description="HNH" evidence="1">
    <location>
        <begin position="114"/>
        <end position="157"/>
    </location>
</feature>
<gene>
    <name evidence="2" type="ORF">QBD03_06350</name>
</gene>
<evidence type="ECO:0000259" key="1">
    <source>
        <dbReference type="Pfam" id="PF01844"/>
    </source>
</evidence>
<dbReference type="GO" id="GO:0003676">
    <property type="term" value="F:nucleic acid binding"/>
    <property type="evidence" value="ECO:0007669"/>
    <property type="project" value="InterPro"/>
</dbReference>
<organism evidence="2 3">
    <name type="scientific">Latilactobacillus sakei</name>
    <name type="common">Lactobacillus sakei</name>
    <dbReference type="NCBI Taxonomy" id="1599"/>
    <lineage>
        <taxon>Bacteria</taxon>
        <taxon>Bacillati</taxon>
        <taxon>Bacillota</taxon>
        <taxon>Bacilli</taxon>
        <taxon>Lactobacillales</taxon>
        <taxon>Lactobacillaceae</taxon>
        <taxon>Latilactobacillus</taxon>
    </lineage>
</organism>
<proteinExistence type="predicted"/>
<dbReference type="AlphaFoldDB" id="A0AAF0K424"/>
<dbReference type="RefSeq" id="WP_280102569.1">
    <property type="nucleotide sequence ID" value="NZ_CP122959.1"/>
</dbReference>
<dbReference type="Pfam" id="PF01844">
    <property type="entry name" value="HNH"/>
    <property type="match status" value="1"/>
</dbReference>
<keyword evidence="2" id="KW-0378">Hydrolase</keyword>
<dbReference type="CDD" id="cd00085">
    <property type="entry name" value="HNHc"/>
    <property type="match status" value="1"/>
</dbReference>
<keyword evidence="2" id="KW-0255">Endonuclease</keyword>
<keyword evidence="2" id="KW-0540">Nuclease</keyword>